<reference evidence="2 3" key="1">
    <citation type="submission" date="2015-07" db="EMBL/GenBank/DDBJ databases">
        <title>Comparative genomics of the Sigatoka disease complex on banana suggests a link between parallel evolutionary changes in Pseudocercospora fijiensis and Pseudocercospora eumusae and increased virulence on the banana host.</title>
        <authorList>
            <person name="Chang T.-C."/>
            <person name="Salvucci A."/>
            <person name="Crous P.W."/>
            <person name="Stergiopoulos I."/>
        </authorList>
    </citation>
    <scope>NUCLEOTIDE SEQUENCE [LARGE SCALE GENOMIC DNA]</scope>
    <source>
        <strain evidence="2 3">CBS 116634</strain>
    </source>
</reference>
<protein>
    <submittedName>
        <fullName evidence="2">Uncharacterized protein</fullName>
    </submittedName>
</protein>
<name>A0A139H2A3_9PEZI</name>
<accession>A0A139H2A3</accession>
<dbReference type="Proteomes" id="UP000073492">
    <property type="component" value="Unassembled WGS sequence"/>
</dbReference>
<evidence type="ECO:0000313" key="3">
    <source>
        <dbReference type="Proteomes" id="UP000073492"/>
    </source>
</evidence>
<dbReference type="AlphaFoldDB" id="A0A139H2A3"/>
<dbReference type="EMBL" id="LFZO01000828">
    <property type="protein sequence ID" value="KXS96542.1"/>
    <property type="molecule type" value="Genomic_DNA"/>
</dbReference>
<evidence type="ECO:0000313" key="2">
    <source>
        <dbReference type="EMBL" id="KXS96542.1"/>
    </source>
</evidence>
<feature type="region of interest" description="Disordered" evidence="1">
    <location>
        <begin position="1"/>
        <end position="20"/>
    </location>
</feature>
<feature type="compositionally biased region" description="Basic and acidic residues" evidence="1">
    <location>
        <begin position="8"/>
        <end position="20"/>
    </location>
</feature>
<organism evidence="2 3">
    <name type="scientific">Pseudocercospora musae</name>
    <dbReference type="NCBI Taxonomy" id="113226"/>
    <lineage>
        <taxon>Eukaryota</taxon>
        <taxon>Fungi</taxon>
        <taxon>Dikarya</taxon>
        <taxon>Ascomycota</taxon>
        <taxon>Pezizomycotina</taxon>
        <taxon>Dothideomycetes</taxon>
        <taxon>Dothideomycetidae</taxon>
        <taxon>Mycosphaerellales</taxon>
        <taxon>Mycosphaerellaceae</taxon>
        <taxon>Pseudocercospora</taxon>
    </lineage>
</organism>
<dbReference type="OrthoDB" id="2933464at2759"/>
<comment type="caution">
    <text evidence="2">The sequence shown here is derived from an EMBL/GenBank/DDBJ whole genome shotgun (WGS) entry which is preliminary data.</text>
</comment>
<keyword evidence="3" id="KW-1185">Reference proteome</keyword>
<gene>
    <name evidence="2" type="ORF">AC579_4617</name>
</gene>
<sequence>MQHNVPRRHQDPETTPTEHLHTLKPRLKTLRNCNMNRAAREETSLLRDDTVSAKFRVDELFSEAAAAGTMALPVKTQTNDAKMGCRVDYGEVFERDGEKVQFNLQPNKQAENATMKNWQSKIRSRTWHRSKCKSIQSQRIPRRLRRIYSTSLRRRSMRRSSRGWKTFSACTKD</sequence>
<proteinExistence type="predicted"/>
<evidence type="ECO:0000256" key="1">
    <source>
        <dbReference type="SAM" id="MobiDB-lite"/>
    </source>
</evidence>